<protein>
    <submittedName>
        <fullName evidence="2">Uncharacterized protein</fullName>
    </submittedName>
</protein>
<organism evidence="2 3">
    <name type="scientific">Cannabis sativa</name>
    <name type="common">Hemp</name>
    <name type="synonym">Marijuana</name>
    <dbReference type="NCBI Taxonomy" id="3483"/>
    <lineage>
        <taxon>Eukaryota</taxon>
        <taxon>Viridiplantae</taxon>
        <taxon>Streptophyta</taxon>
        <taxon>Embryophyta</taxon>
        <taxon>Tracheophyta</taxon>
        <taxon>Spermatophyta</taxon>
        <taxon>Magnoliopsida</taxon>
        <taxon>eudicotyledons</taxon>
        <taxon>Gunneridae</taxon>
        <taxon>Pentapetalae</taxon>
        <taxon>rosids</taxon>
        <taxon>fabids</taxon>
        <taxon>Rosales</taxon>
        <taxon>Cannabaceae</taxon>
        <taxon>Cannabis</taxon>
    </lineage>
</organism>
<comment type="caution">
    <text evidence="2">The sequence shown here is derived from an EMBL/GenBank/DDBJ whole genome shotgun (WGS) entry which is preliminary data.</text>
</comment>
<proteinExistence type="inferred from homology"/>
<dbReference type="Pfam" id="PF02458">
    <property type="entry name" value="Transferase"/>
    <property type="match status" value="3"/>
</dbReference>
<dbReference type="GO" id="GO:0009836">
    <property type="term" value="P:fruit ripening, climacteric"/>
    <property type="evidence" value="ECO:0007669"/>
    <property type="project" value="UniProtKB-ARBA"/>
</dbReference>
<reference evidence="2 3" key="1">
    <citation type="journal article" date="2020" name="bioRxiv">
        <title>Sequence and annotation of 42 cannabis genomes reveals extensive copy number variation in cannabinoid synthesis and pathogen resistance genes.</title>
        <authorList>
            <person name="Mckernan K.J."/>
            <person name="Helbert Y."/>
            <person name="Kane L.T."/>
            <person name="Ebling H."/>
            <person name="Zhang L."/>
            <person name="Liu B."/>
            <person name="Eaton Z."/>
            <person name="Mclaughlin S."/>
            <person name="Kingan S."/>
            <person name="Baybayan P."/>
            <person name="Concepcion G."/>
            <person name="Jordan M."/>
            <person name="Riva A."/>
            <person name="Barbazuk W."/>
            <person name="Harkins T."/>
        </authorList>
    </citation>
    <scope>NUCLEOTIDE SEQUENCE [LARGE SCALE GENOMIC DNA]</scope>
    <source>
        <strain evidence="3">cv. Jamaican Lion 4</strain>
        <tissue evidence="2">Leaf</tissue>
    </source>
</reference>
<dbReference type="PANTHER" id="PTHR31147">
    <property type="entry name" value="ACYL TRANSFERASE 4"/>
    <property type="match status" value="1"/>
</dbReference>
<dbReference type="PANTHER" id="PTHR31147:SF25">
    <property type="entry name" value="HXXXD-TYPE ACYL-TRANSFERASE FAMILY PROTEIN"/>
    <property type="match status" value="1"/>
</dbReference>
<evidence type="ECO:0000313" key="2">
    <source>
        <dbReference type="EMBL" id="KAF4389562.1"/>
    </source>
</evidence>
<comment type="similarity">
    <text evidence="1">Belongs to the plant acyltransferase family.</text>
</comment>
<dbReference type="Gene3D" id="3.30.559.10">
    <property type="entry name" value="Chloramphenicol acetyltransferase-like domain"/>
    <property type="match status" value="6"/>
</dbReference>
<evidence type="ECO:0000313" key="3">
    <source>
        <dbReference type="Proteomes" id="UP000525078"/>
    </source>
</evidence>
<evidence type="ECO:0000256" key="1">
    <source>
        <dbReference type="ARBA" id="ARBA00009861"/>
    </source>
</evidence>
<dbReference type="EMBL" id="JAATIP010000031">
    <property type="protein sequence ID" value="KAF4389562.1"/>
    <property type="molecule type" value="Genomic_DNA"/>
</dbReference>
<sequence length="1375" mass="151756">MSPQLNTTEFLVVKEEVELVKPSKATPSEVLSLSTLDNEANLECFSKAIYVYKAQHDHTNGVDPAEMIKQAVSDALVYYYPLAGRLKRLDHDGRLQLTCDATGVPYLVATANCRLSSLNYLDDIDFEMAKNLVFPSPTSDCPFVLQVTRFSCGGFTIGFGISHMVSDGFGAAQIFKALAELSKGKELSVKPVWERERLVGTPIKESLKLSMCHPATSPYMPSSDIVDEIFYLKSDTMKRLKDEIISGGSPSNVTTFEILAAFVWKARLRALELNHDGKTCLYFATGLRKLIDPPLPEGYYGNAFLTSAVELTGRELEDKSLSEIVNMIKEKKKDVLDNNYIRKSIDICETKLANRDNPKIKATGALMALTDWRNLGLVSDEFGSGWNVENVTSLPWDCFGSVDLCTFLPAPKSDPSLKGGVGILVSLPRLAMPRTPLKKQFEIWVQILKHGFSPLQQHLMGSIGPRSSLRHLSLDCPTARLQTQPPHLPHHDQDSNRSEAIQLCRDLVDGEEVELVKPSKATPSEVLSLSTLDNEANLECFSKAIYVYKAQHDHTNGVDPAEMIKQAVSDALVYYYPLAGRLKRLDHDGRLQLTCDATGVPYLVATANCRLSSLNYLDDIDFEMAKNLVFPSPTSDCPFVLQVTRFSCGGFTIGFGISHMVSDGFGAAQIFKALAELSKGKELSVKPVWERERLVGTPIKESLKLSMCHPATSPYMPSSDIVDEIFYLKSDTMKRLKDEIISGGSPSNVTTFEILAAFVWKARLRALELNHDGKTCLYFATGLRKLIDPPLPEGYYGNAFLTSAVELTGRELEDKSLSEIVNMIKEKKKDVLDNNYIRKSIDICETKLANRDNPKIKATGALMALTDWRNLGLVSDEFGSGWNVENVTSLPWDCFGSVDLCTFLPAPKSDPSLKGGVGILVSLPRLAMPSAAAMAPQLNTTEFSVVKEEVELVKPSKATPSDVLSLSTLDNEANLECFSKAIYVYKAQDETNGIDPAEMIKQALCDALVYYYPLAGRLKRLDHDGRLQLTCDATGVPFLVATANCRLSSLNYLDDIDFEIAKNFVFPSPTSDCPIVLQVTRFSCGGFTIGFGISHMVSDGFGAAQIFKAMAELSKGKELSVKPVWERERLVGTPIKEPVNFNSCPPATSPYMPSSDIVDEIFYLKSDTMKRLKEDIINGGSPSNITTFEILAAFVWKARLRALELNHDGKTCLYFATGVRKLIDPPLPEGYYGNAFLTSAVELTGRELEEKSLSKIVNMIKEKKKDVLDNNYIKKSIDICETKLAHGDNPKIKATGALMALTDWRNLGLVSDEFGSGWNIENVTSLPWDCFGSVDLCTFLPAPKSDPSLKGGVGILVSLPRQAMPVFKREIEALQ</sequence>
<dbReference type="InterPro" id="IPR050898">
    <property type="entry name" value="Plant_acyltransferase"/>
</dbReference>
<accession>A0A7J6H2T2</accession>
<gene>
    <name evidence="2" type="ORF">F8388_009695</name>
</gene>
<dbReference type="Proteomes" id="UP000525078">
    <property type="component" value="Unassembled WGS sequence"/>
</dbReference>
<dbReference type="InterPro" id="IPR023213">
    <property type="entry name" value="CAT-like_dom_sf"/>
</dbReference>
<name>A0A7J6H2T2_CANSA</name>